<dbReference type="AlphaFoldDB" id="A0A0E3V737"/>
<dbReference type="KEGG" id="srd:SD10_09310"/>
<reference evidence="1 2" key="1">
    <citation type="journal article" date="2014" name="Curr. Microbiol.">
        <title>Spirosoma radiotolerans sp. nov., a gamma-radiation-resistant bacterium isolated from gamma ray-irradiated soil.</title>
        <authorList>
            <person name="Lee J.J."/>
            <person name="Srinivasan S."/>
            <person name="Lim S."/>
            <person name="Joe M."/>
            <person name="Im S."/>
            <person name="Bae S.I."/>
            <person name="Park K.R."/>
            <person name="Han J.H."/>
            <person name="Park S.H."/>
            <person name="Joo B.M."/>
            <person name="Park S.J."/>
            <person name="Kim M.K."/>
        </authorList>
    </citation>
    <scope>NUCLEOTIDE SEQUENCE [LARGE SCALE GENOMIC DNA]</scope>
    <source>
        <strain evidence="1 2">DG5A</strain>
    </source>
</reference>
<dbReference type="Gene3D" id="3.30.450.150">
    <property type="entry name" value="Haem-degrading domain"/>
    <property type="match status" value="1"/>
</dbReference>
<evidence type="ECO:0000313" key="1">
    <source>
        <dbReference type="EMBL" id="AKD55076.1"/>
    </source>
</evidence>
<dbReference type="STRING" id="1379870.SD10_09310"/>
<dbReference type="PATRIC" id="fig|1379870.5.peg.2027"/>
<protein>
    <submittedName>
        <fullName evidence="1">Uncharacterized protein</fullName>
    </submittedName>
</protein>
<dbReference type="InterPro" id="IPR038084">
    <property type="entry name" value="PduO/GlcC-like_sf"/>
</dbReference>
<sequence length="149" mass="16691">MSNEKLQEVINKLFDSISAQIPAYRSSDVDWRISDGNVAVCLIDDAGRIYGKIWGDDKVRGRSFYDVAYRKASQVWITGYKTGEYERLVFSDQLNYKDFGIELPDLMGWEGGQPIQLDAETRISCGFSGFKGVNDLAIVKKAAEEAMAS</sequence>
<dbReference type="OrthoDB" id="1350891at2"/>
<gene>
    <name evidence="1" type="ORF">SD10_09310</name>
</gene>
<organism evidence="1 2">
    <name type="scientific">Spirosoma radiotolerans</name>
    <dbReference type="NCBI Taxonomy" id="1379870"/>
    <lineage>
        <taxon>Bacteria</taxon>
        <taxon>Pseudomonadati</taxon>
        <taxon>Bacteroidota</taxon>
        <taxon>Cytophagia</taxon>
        <taxon>Cytophagales</taxon>
        <taxon>Cytophagaceae</taxon>
        <taxon>Spirosoma</taxon>
    </lineage>
</organism>
<dbReference type="EMBL" id="CP010429">
    <property type="protein sequence ID" value="AKD55076.1"/>
    <property type="molecule type" value="Genomic_DNA"/>
</dbReference>
<dbReference type="Proteomes" id="UP000033054">
    <property type="component" value="Chromosome"/>
</dbReference>
<keyword evidence="2" id="KW-1185">Reference proteome</keyword>
<dbReference type="SUPFAM" id="SSF143744">
    <property type="entry name" value="GlcG-like"/>
    <property type="match status" value="1"/>
</dbReference>
<dbReference type="RefSeq" id="WP_046573558.1">
    <property type="nucleotide sequence ID" value="NZ_CP010429.1"/>
</dbReference>
<proteinExistence type="predicted"/>
<dbReference type="HOGENOM" id="CLU_1738988_0_0_10"/>
<evidence type="ECO:0000313" key="2">
    <source>
        <dbReference type="Proteomes" id="UP000033054"/>
    </source>
</evidence>
<accession>A0A0E3V737</accession>
<name>A0A0E3V737_9BACT</name>